<protein>
    <submittedName>
        <fullName evidence="2">FHA domain-containing protein</fullName>
    </submittedName>
</protein>
<reference evidence="1" key="1">
    <citation type="journal article" date="2013" name="Genetics">
        <title>The draft genome and transcriptome of Panagrellus redivivus are shaped by the harsh demands of a free-living lifestyle.</title>
        <authorList>
            <person name="Srinivasan J."/>
            <person name="Dillman A.R."/>
            <person name="Macchietto M.G."/>
            <person name="Heikkinen L."/>
            <person name="Lakso M."/>
            <person name="Fracchia K.M."/>
            <person name="Antoshechkin I."/>
            <person name="Mortazavi A."/>
            <person name="Wong G."/>
            <person name="Sternberg P.W."/>
        </authorList>
    </citation>
    <scope>NUCLEOTIDE SEQUENCE [LARGE SCALE GENOMIC DNA]</scope>
    <source>
        <strain evidence="1">MT8872</strain>
    </source>
</reference>
<dbReference type="WBParaSite" id="Pan_g5955.t1">
    <property type="protein sequence ID" value="Pan_g5955.t1"/>
    <property type="gene ID" value="Pan_g5955"/>
</dbReference>
<keyword evidence="1" id="KW-1185">Reference proteome</keyword>
<proteinExistence type="predicted"/>
<organism evidence="1 2">
    <name type="scientific">Panagrellus redivivus</name>
    <name type="common">Microworm</name>
    <dbReference type="NCBI Taxonomy" id="6233"/>
    <lineage>
        <taxon>Eukaryota</taxon>
        <taxon>Metazoa</taxon>
        <taxon>Ecdysozoa</taxon>
        <taxon>Nematoda</taxon>
        <taxon>Chromadorea</taxon>
        <taxon>Rhabditida</taxon>
        <taxon>Tylenchina</taxon>
        <taxon>Panagrolaimomorpha</taxon>
        <taxon>Panagrolaimoidea</taxon>
        <taxon>Panagrolaimidae</taxon>
        <taxon>Panagrellus</taxon>
    </lineage>
</organism>
<dbReference type="Proteomes" id="UP000492821">
    <property type="component" value="Unassembled WGS sequence"/>
</dbReference>
<evidence type="ECO:0000313" key="1">
    <source>
        <dbReference type="Proteomes" id="UP000492821"/>
    </source>
</evidence>
<accession>A0A7E4W1Y6</accession>
<dbReference type="AlphaFoldDB" id="A0A7E4W1Y6"/>
<sequence>MPYPIAKLAYGLRCRLSELTTPLERYNLQMAAGDVSICPPKLQIVYQSHQNIKFYCEDGTVSMCAIDDNVDNVSLIVNDFLESSESKRMDSGLRFMFIMKVGRRGIYLLMMMISHLDSLKGPPSTLYVLAASVPAAVVCLTFGNIQTSMPPLPPAAGLDESYRLPRGYIVGAGPSRPPPSFGRTSDERTRKEKKVALQFIGGPGGPTRTDKQRVPIKTLPFFTVLTPVYGKITTNLMGSCRQIDPSQTYHLRYAPARHSIVYHCGNRLLVRRDQSGTILLNSAFSTDAPSPARAGRFPNYIILSTPAKDIKTQDTPPHIIKLLEDTLPAAITAIGALIPTLSDEAVRNRLDICLRFLQTIDIANLLWHRNI</sequence>
<evidence type="ECO:0000313" key="2">
    <source>
        <dbReference type="WBParaSite" id="Pan_g5955.t1"/>
    </source>
</evidence>
<name>A0A7E4W1Y6_PANRE</name>
<reference evidence="2" key="2">
    <citation type="submission" date="2020-10" db="UniProtKB">
        <authorList>
            <consortium name="WormBaseParasite"/>
        </authorList>
    </citation>
    <scope>IDENTIFICATION</scope>
</reference>